<proteinExistence type="predicted"/>
<feature type="region of interest" description="Disordered" evidence="1">
    <location>
        <begin position="77"/>
        <end position="123"/>
    </location>
</feature>
<gene>
    <name evidence="2" type="ORF">PHLCEN_2v2482</name>
</gene>
<dbReference type="Proteomes" id="UP000186601">
    <property type="component" value="Unassembled WGS sequence"/>
</dbReference>
<evidence type="ECO:0000256" key="1">
    <source>
        <dbReference type="SAM" id="MobiDB-lite"/>
    </source>
</evidence>
<evidence type="ECO:0000313" key="2">
    <source>
        <dbReference type="EMBL" id="PSS30957.1"/>
    </source>
</evidence>
<dbReference type="EMBL" id="MLYV02000230">
    <property type="protein sequence ID" value="PSS30957.1"/>
    <property type="molecule type" value="Genomic_DNA"/>
</dbReference>
<accession>A0A2R6RLP8</accession>
<name>A0A2R6RLP8_9APHY</name>
<organism evidence="2 3">
    <name type="scientific">Hermanssonia centrifuga</name>
    <dbReference type="NCBI Taxonomy" id="98765"/>
    <lineage>
        <taxon>Eukaryota</taxon>
        <taxon>Fungi</taxon>
        <taxon>Dikarya</taxon>
        <taxon>Basidiomycota</taxon>
        <taxon>Agaricomycotina</taxon>
        <taxon>Agaricomycetes</taxon>
        <taxon>Polyporales</taxon>
        <taxon>Meruliaceae</taxon>
        <taxon>Hermanssonia</taxon>
    </lineage>
</organism>
<reference evidence="2 3" key="1">
    <citation type="submission" date="2018-02" db="EMBL/GenBank/DDBJ databases">
        <title>Genome sequence of the basidiomycete white-rot fungus Phlebia centrifuga.</title>
        <authorList>
            <person name="Granchi Z."/>
            <person name="Peng M."/>
            <person name="de Vries R.P."/>
            <person name="Hilden K."/>
            <person name="Makela M.R."/>
            <person name="Grigoriev I."/>
            <person name="Riley R."/>
        </authorList>
    </citation>
    <scope>NUCLEOTIDE SEQUENCE [LARGE SCALE GENOMIC DNA]</scope>
    <source>
        <strain evidence="2 3">FBCC195</strain>
    </source>
</reference>
<keyword evidence="3" id="KW-1185">Reference proteome</keyword>
<evidence type="ECO:0000313" key="3">
    <source>
        <dbReference type="Proteomes" id="UP000186601"/>
    </source>
</evidence>
<feature type="compositionally biased region" description="Basic and acidic residues" evidence="1">
    <location>
        <begin position="111"/>
        <end position="123"/>
    </location>
</feature>
<sequence length="157" mass="17610">MFVYFPIRNRSEGDPSDTWEFCEALVAQQWLSIQDNYTDIGSRNSLDDLLLNRWRLAVACFTIRTHIDLWDSVKFDSSPVPHDETAGPASQAHAKTAPLEIPSPSPLVGHADPDSPRGIDERRDLKLPSSLQDVIGRMLAHWQSPVLHVPSEWIVGA</sequence>
<protein>
    <submittedName>
        <fullName evidence="2">Uncharacterized protein</fullName>
    </submittedName>
</protein>
<dbReference type="AlphaFoldDB" id="A0A2R6RLP8"/>
<comment type="caution">
    <text evidence="2">The sequence shown here is derived from an EMBL/GenBank/DDBJ whole genome shotgun (WGS) entry which is preliminary data.</text>
</comment>